<name>A0A2T7EXV9_9POAL</name>
<accession>A0A2T7EXV9</accession>
<evidence type="ECO:0000313" key="2">
    <source>
        <dbReference type="EMBL" id="PUZ72663.1"/>
    </source>
</evidence>
<feature type="compositionally biased region" description="Polar residues" evidence="1">
    <location>
        <begin position="14"/>
        <end position="28"/>
    </location>
</feature>
<reference evidence="2 3" key="1">
    <citation type="submission" date="2018-04" db="EMBL/GenBank/DDBJ databases">
        <title>WGS assembly of Panicum hallii var. hallii HAL2.</title>
        <authorList>
            <person name="Lovell J."/>
            <person name="Jenkins J."/>
            <person name="Lowry D."/>
            <person name="Mamidi S."/>
            <person name="Sreedasyam A."/>
            <person name="Weng X."/>
            <person name="Barry K."/>
            <person name="Bonette J."/>
            <person name="Campitelli B."/>
            <person name="Daum C."/>
            <person name="Gordon S."/>
            <person name="Gould B."/>
            <person name="Lipzen A."/>
            <person name="MacQueen A."/>
            <person name="Palacio-Mejia J."/>
            <person name="Plott C."/>
            <person name="Shakirov E."/>
            <person name="Shu S."/>
            <person name="Yoshinaga Y."/>
            <person name="Zane M."/>
            <person name="Rokhsar D."/>
            <person name="Grimwood J."/>
            <person name="Schmutz J."/>
            <person name="Juenger T."/>
        </authorList>
    </citation>
    <scope>NUCLEOTIDE SEQUENCE [LARGE SCALE GENOMIC DNA]</scope>
    <source>
        <strain evidence="3">cv. HAL2</strain>
    </source>
</reference>
<evidence type="ECO:0000313" key="3">
    <source>
        <dbReference type="Proteomes" id="UP000244336"/>
    </source>
</evidence>
<sequence>MTGWFPDFHTFTDLLQSDGSQASPQDESSPMHRRSDVNSSPQPRALFPLAAPPLRGHLHRRIIIRTVRTRTHQLHMLHLHMSPEHVGWLTEG</sequence>
<protein>
    <submittedName>
        <fullName evidence="2">Uncharacterized protein</fullName>
    </submittedName>
</protein>
<gene>
    <name evidence="2" type="ORF">GQ55_2G412500</name>
</gene>
<feature type="compositionally biased region" description="Low complexity" evidence="1">
    <location>
        <begin position="41"/>
        <end position="51"/>
    </location>
</feature>
<evidence type="ECO:0000256" key="1">
    <source>
        <dbReference type="SAM" id="MobiDB-lite"/>
    </source>
</evidence>
<dbReference type="EMBL" id="CM009750">
    <property type="protein sequence ID" value="PUZ72663.1"/>
    <property type="molecule type" value="Genomic_DNA"/>
</dbReference>
<dbReference type="Gramene" id="PUZ72663">
    <property type="protein sequence ID" value="PUZ72663"/>
    <property type="gene ID" value="GQ55_2G412500"/>
</dbReference>
<organism evidence="2 3">
    <name type="scientific">Panicum hallii var. hallii</name>
    <dbReference type="NCBI Taxonomy" id="1504633"/>
    <lineage>
        <taxon>Eukaryota</taxon>
        <taxon>Viridiplantae</taxon>
        <taxon>Streptophyta</taxon>
        <taxon>Embryophyta</taxon>
        <taxon>Tracheophyta</taxon>
        <taxon>Spermatophyta</taxon>
        <taxon>Magnoliopsida</taxon>
        <taxon>Liliopsida</taxon>
        <taxon>Poales</taxon>
        <taxon>Poaceae</taxon>
        <taxon>PACMAD clade</taxon>
        <taxon>Panicoideae</taxon>
        <taxon>Panicodae</taxon>
        <taxon>Paniceae</taxon>
        <taxon>Panicinae</taxon>
        <taxon>Panicum</taxon>
        <taxon>Panicum sect. Panicum</taxon>
    </lineage>
</organism>
<dbReference type="Proteomes" id="UP000244336">
    <property type="component" value="Chromosome 2"/>
</dbReference>
<feature type="region of interest" description="Disordered" evidence="1">
    <location>
        <begin position="14"/>
        <end position="51"/>
    </location>
</feature>
<dbReference type="AlphaFoldDB" id="A0A2T7EXV9"/>
<keyword evidence="3" id="KW-1185">Reference proteome</keyword>
<proteinExistence type="predicted"/>